<gene>
    <name evidence="1" type="ORF">Rumeso_03230</name>
</gene>
<dbReference type="HOGENOM" id="CLU_3122307_0_0_5"/>
<evidence type="ECO:0000313" key="1">
    <source>
        <dbReference type="EMBL" id="EYD75134.1"/>
    </source>
</evidence>
<organism evidence="1 2">
    <name type="scientific">Rubellimicrobium mesophilum DSM 19309</name>
    <dbReference type="NCBI Taxonomy" id="442562"/>
    <lineage>
        <taxon>Bacteria</taxon>
        <taxon>Pseudomonadati</taxon>
        <taxon>Pseudomonadota</taxon>
        <taxon>Alphaproteobacteria</taxon>
        <taxon>Rhodobacterales</taxon>
        <taxon>Roseobacteraceae</taxon>
        <taxon>Rubellimicrobium</taxon>
    </lineage>
</organism>
<proteinExistence type="predicted"/>
<dbReference type="AlphaFoldDB" id="A0A017HMY7"/>
<accession>A0A017HMY7</accession>
<dbReference type="Proteomes" id="UP000019666">
    <property type="component" value="Unassembled WGS sequence"/>
</dbReference>
<reference evidence="1 2" key="1">
    <citation type="submission" date="2013-02" db="EMBL/GenBank/DDBJ databases">
        <authorList>
            <person name="Fiebig A."/>
            <person name="Goeker M."/>
            <person name="Klenk H.-P.P."/>
        </authorList>
    </citation>
    <scope>NUCLEOTIDE SEQUENCE [LARGE SCALE GENOMIC DNA]</scope>
    <source>
        <strain evidence="1 2">DSM 19309</strain>
    </source>
</reference>
<protein>
    <submittedName>
        <fullName evidence="1">Uncharacterized protein</fullName>
    </submittedName>
</protein>
<evidence type="ECO:0000313" key="2">
    <source>
        <dbReference type="Proteomes" id="UP000019666"/>
    </source>
</evidence>
<sequence length="50" mass="5425">MSGVLHDDYVPKTRAEKWVERRLPLISLLYGTLMIRTPGTSTGCGSGASC</sequence>
<keyword evidence="2" id="KW-1185">Reference proteome</keyword>
<dbReference type="EMBL" id="AOSK01000091">
    <property type="protein sequence ID" value="EYD75134.1"/>
    <property type="molecule type" value="Genomic_DNA"/>
</dbReference>
<name>A0A017HMY7_9RHOB</name>
<comment type="caution">
    <text evidence="1">The sequence shown here is derived from an EMBL/GenBank/DDBJ whole genome shotgun (WGS) entry which is preliminary data.</text>
</comment>
<dbReference type="STRING" id="442562.Rumeso_03230"/>